<protein>
    <recommendedName>
        <fullName evidence="4">DUF4397 domain-containing protein</fullName>
    </recommendedName>
</protein>
<dbReference type="EMBL" id="SGXA01000005">
    <property type="protein sequence ID" value="RZS65426.1"/>
    <property type="molecule type" value="Genomic_DNA"/>
</dbReference>
<evidence type="ECO:0008006" key="4">
    <source>
        <dbReference type="Google" id="ProtNLM"/>
    </source>
</evidence>
<gene>
    <name evidence="2" type="ORF">EV199_5599</name>
</gene>
<keyword evidence="3" id="KW-1185">Reference proteome</keyword>
<organism evidence="2 3">
    <name type="scientific">Pseudobacter ginsenosidimutans</name>
    <dbReference type="NCBI Taxonomy" id="661488"/>
    <lineage>
        <taxon>Bacteria</taxon>
        <taxon>Pseudomonadati</taxon>
        <taxon>Bacteroidota</taxon>
        <taxon>Chitinophagia</taxon>
        <taxon>Chitinophagales</taxon>
        <taxon>Chitinophagaceae</taxon>
        <taxon>Pseudobacter</taxon>
    </lineage>
</organism>
<proteinExistence type="predicted"/>
<dbReference type="RefSeq" id="WP_130544093.1">
    <property type="nucleotide sequence ID" value="NZ_CP042431.1"/>
</dbReference>
<feature type="chain" id="PRO_5020464506" description="DUF4397 domain-containing protein" evidence="1">
    <location>
        <begin position="18"/>
        <end position="239"/>
    </location>
</feature>
<dbReference type="Proteomes" id="UP000293874">
    <property type="component" value="Unassembled WGS sequence"/>
</dbReference>
<comment type="caution">
    <text evidence="2">The sequence shown here is derived from an EMBL/GenBank/DDBJ whole genome shotgun (WGS) entry which is preliminary data.</text>
</comment>
<evidence type="ECO:0000256" key="1">
    <source>
        <dbReference type="SAM" id="SignalP"/>
    </source>
</evidence>
<evidence type="ECO:0000313" key="3">
    <source>
        <dbReference type="Proteomes" id="UP000293874"/>
    </source>
</evidence>
<accession>A0A4Q7MBN9</accession>
<sequence length="239" mass="26685">MRSFAPIACLLVMTLLAGCYKDKTDTTTYTVPFTVLNAMATSFSDLLVVAGDNRTSFNRKQPVHFFSDDGYNITGLWYFGISGKKPALVQVYYRNDSTKPFFSQTISSVPGQRHNLMVTGTPEMPGYLYLHDQPQRPADSSTGIRFVNLVRNLPAISVNISGQPVGSEVADLPYLQASPFKLYNARTGQRSYVFEMVDKSTGEIVLSYPFTVVPFTNTNICLRGLKNDWPELQVTTVYQ</sequence>
<dbReference type="OrthoDB" id="751045at2"/>
<dbReference type="AlphaFoldDB" id="A0A4Q7MBN9"/>
<evidence type="ECO:0000313" key="2">
    <source>
        <dbReference type="EMBL" id="RZS65426.1"/>
    </source>
</evidence>
<dbReference type="PROSITE" id="PS51257">
    <property type="entry name" value="PROKAR_LIPOPROTEIN"/>
    <property type="match status" value="1"/>
</dbReference>
<name>A0A4Q7MBN9_9BACT</name>
<feature type="signal peptide" evidence="1">
    <location>
        <begin position="1"/>
        <end position="17"/>
    </location>
</feature>
<keyword evidence="1" id="KW-0732">Signal</keyword>
<reference evidence="2 3" key="1">
    <citation type="submission" date="2019-02" db="EMBL/GenBank/DDBJ databases">
        <title>Genomic Encyclopedia of Type Strains, Phase IV (KMG-IV): sequencing the most valuable type-strain genomes for metagenomic binning, comparative biology and taxonomic classification.</title>
        <authorList>
            <person name="Goeker M."/>
        </authorList>
    </citation>
    <scope>NUCLEOTIDE SEQUENCE [LARGE SCALE GENOMIC DNA]</scope>
    <source>
        <strain evidence="2 3">DSM 18116</strain>
    </source>
</reference>